<dbReference type="RefSeq" id="WP_057953536.1">
    <property type="nucleotide sequence ID" value="NZ_CP013118.1"/>
</dbReference>
<dbReference type="Proteomes" id="UP000064893">
    <property type="component" value="Chromosome"/>
</dbReference>
<organism evidence="1 2">
    <name type="scientific">Salinivirga cyanobacteriivorans</name>
    <dbReference type="NCBI Taxonomy" id="1307839"/>
    <lineage>
        <taxon>Bacteria</taxon>
        <taxon>Pseudomonadati</taxon>
        <taxon>Bacteroidota</taxon>
        <taxon>Bacteroidia</taxon>
        <taxon>Bacteroidales</taxon>
        <taxon>Salinivirgaceae</taxon>
        <taxon>Salinivirga</taxon>
    </lineage>
</organism>
<dbReference type="EMBL" id="CP013118">
    <property type="protein sequence ID" value="ALO16139.1"/>
    <property type="molecule type" value="Genomic_DNA"/>
</dbReference>
<protein>
    <submittedName>
        <fullName evidence="1">Uncharacterized protein</fullName>
    </submittedName>
</protein>
<dbReference type="AlphaFoldDB" id="A0A0S2I1J9"/>
<reference evidence="1 2" key="1">
    <citation type="submission" date="2015-11" db="EMBL/GenBank/DDBJ databases">
        <title>Description and complete genome sequence of a novel strain predominating in hypersaline microbial mats and representing a new family of the Bacteriodetes phylum.</title>
        <authorList>
            <person name="Spring S."/>
            <person name="Bunk B."/>
            <person name="Sproer C."/>
            <person name="Klenk H.-P."/>
        </authorList>
    </citation>
    <scope>NUCLEOTIDE SEQUENCE [LARGE SCALE GENOMIC DNA]</scope>
    <source>
        <strain evidence="1 2">L21-Spi-D4</strain>
    </source>
</reference>
<dbReference type="OrthoDB" id="1523667at2"/>
<evidence type="ECO:0000313" key="2">
    <source>
        <dbReference type="Proteomes" id="UP000064893"/>
    </source>
</evidence>
<sequence length="264" mass="30112">MFFRIILINVLVLFNIGVICAQDDRSIFYRKEHIIQPQISTNGYGISFTSAKKRTIDNYFYWKISLSELKHRKEIKGVNPNYPNQRQFIFGKVNHAYPIGLSMGFHKKYILKNNARAIGIRYFYGAGIEAALLKPAYYQIELVYSQDSSRVLTAQFNPEKHNVNNIKERSSWFEGTAETNLAPGGKVEVGAIVDFSGKEGRIHGVGISSILQVFLLPVEILAGEPERRLYFGFSLSYVWGKFLDYSDTGKSGRNHSGWGMLKKY</sequence>
<evidence type="ECO:0000313" key="1">
    <source>
        <dbReference type="EMBL" id="ALO16139.1"/>
    </source>
</evidence>
<accession>A0A0S2I1J9</accession>
<keyword evidence="2" id="KW-1185">Reference proteome</keyword>
<name>A0A0S2I1J9_9BACT</name>
<gene>
    <name evidence="1" type="ORF">L21SP5_02515</name>
</gene>
<dbReference type="KEGG" id="blq:L21SP5_02515"/>
<proteinExistence type="predicted"/>
<dbReference type="STRING" id="1307839.L21SP5_02515"/>